<keyword evidence="3 5" id="KW-0732">Signal</keyword>
<dbReference type="OrthoDB" id="8613538at2"/>
<dbReference type="InterPro" id="IPR001320">
    <property type="entry name" value="Iontro_rcpt_C"/>
</dbReference>
<keyword evidence="9" id="KW-1185">Reference proteome</keyword>
<gene>
    <name evidence="8" type="ORF">ALO_19372</name>
</gene>
<evidence type="ECO:0000313" key="9">
    <source>
        <dbReference type="Proteomes" id="UP000003240"/>
    </source>
</evidence>
<evidence type="ECO:0000256" key="5">
    <source>
        <dbReference type="SAM" id="SignalP"/>
    </source>
</evidence>
<reference evidence="8 9" key="1">
    <citation type="journal article" date="2011" name="EMBO J.">
        <title>Structural diversity of bacterial flagellar motors.</title>
        <authorList>
            <person name="Chen S."/>
            <person name="Beeby M."/>
            <person name="Murphy G.E."/>
            <person name="Leadbetter J.R."/>
            <person name="Hendrixson D.R."/>
            <person name="Briegel A."/>
            <person name="Li Z."/>
            <person name="Shi J."/>
            <person name="Tocheva E.I."/>
            <person name="Muller A."/>
            <person name="Dobro M.J."/>
            <person name="Jensen G.J."/>
        </authorList>
    </citation>
    <scope>NUCLEOTIDE SEQUENCE [LARGE SCALE GENOMIC DNA]</scope>
    <source>
        <strain evidence="8 9">DSM 6540</strain>
    </source>
</reference>
<evidence type="ECO:0000259" key="6">
    <source>
        <dbReference type="SMART" id="SM00062"/>
    </source>
</evidence>
<comment type="similarity">
    <text evidence="2 4">Belongs to the bacterial solute-binding protein 3 family.</text>
</comment>
<dbReference type="PANTHER" id="PTHR35936">
    <property type="entry name" value="MEMBRANE-BOUND LYTIC MUREIN TRANSGLYCOSYLASE F"/>
    <property type="match status" value="1"/>
</dbReference>
<dbReference type="PANTHER" id="PTHR35936:SF38">
    <property type="entry name" value="GLUTAMINE-BINDING PERIPLASMIC PROTEIN"/>
    <property type="match status" value="1"/>
</dbReference>
<proteinExistence type="inferred from homology"/>
<dbReference type="Gene3D" id="3.40.190.10">
    <property type="entry name" value="Periplasmic binding protein-like II"/>
    <property type="match status" value="2"/>
</dbReference>
<feature type="domain" description="Ionotropic glutamate receptor C-terminal" evidence="7">
    <location>
        <begin position="42"/>
        <end position="263"/>
    </location>
</feature>
<dbReference type="Proteomes" id="UP000003240">
    <property type="component" value="Unassembled WGS sequence"/>
</dbReference>
<dbReference type="Pfam" id="PF00497">
    <property type="entry name" value="SBP_bac_3"/>
    <property type="match status" value="1"/>
</dbReference>
<sequence>MLKNVTKIAALAVTMIILALLFAGCGSGDSKSAVADIKKKGKIVVGTASGYYPFEMADKQGALVGYDIDVAKAIAKELGVEVEFQNYAFAGLVPAIQANKIDIVIAGMTINDKRKEVVDFTDPYFVSGQALLINKQYRNIKTWQDLDKPGNVIAVSMGTTADQTASSMFKQATVKKFEGSALAGLELINGKAAAVVHETPWVAIYHRLHADTTYPILEPFTTENLGIAVTKGKPELVDWLNKFLKQYKESEEYKKSYQYWFVDMPWWDSVPQKK</sequence>
<dbReference type="GO" id="GO:0015276">
    <property type="term" value="F:ligand-gated monoatomic ion channel activity"/>
    <property type="evidence" value="ECO:0007669"/>
    <property type="project" value="InterPro"/>
</dbReference>
<dbReference type="RefSeq" id="WP_004099096.1">
    <property type="nucleotide sequence ID" value="NZ_AFGF01000240.1"/>
</dbReference>
<dbReference type="SUPFAM" id="SSF53850">
    <property type="entry name" value="Periplasmic binding protein-like II"/>
    <property type="match status" value="1"/>
</dbReference>
<dbReference type="InterPro" id="IPR018313">
    <property type="entry name" value="SBP_3_CS"/>
</dbReference>
<evidence type="ECO:0000256" key="1">
    <source>
        <dbReference type="ARBA" id="ARBA00004196"/>
    </source>
</evidence>
<feature type="domain" description="Solute-binding protein family 3/N-terminal" evidence="6">
    <location>
        <begin position="42"/>
        <end position="264"/>
    </location>
</feature>
<dbReference type="CDD" id="cd13629">
    <property type="entry name" value="PBP2_Dsm1740"/>
    <property type="match status" value="1"/>
</dbReference>
<dbReference type="SMART" id="SM00079">
    <property type="entry name" value="PBPe"/>
    <property type="match status" value="1"/>
</dbReference>
<feature type="signal peptide" evidence="5">
    <location>
        <begin position="1"/>
        <end position="35"/>
    </location>
</feature>
<comment type="caution">
    <text evidence="8">The sequence shown here is derived from an EMBL/GenBank/DDBJ whole genome shotgun (WGS) entry which is preliminary data.</text>
</comment>
<dbReference type="GO" id="GO:0016020">
    <property type="term" value="C:membrane"/>
    <property type="evidence" value="ECO:0007669"/>
    <property type="project" value="InterPro"/>
</dbReference>
<dbReference type="GO" id="GO:0030313">
    <property type="term" value="C:cell envelope"/>
    <property type="evidence" value="ECO:0007669"/>
    <property type="project" value="UniProtKB-SubCell"/>
</dbReference>
<dbReference type="EMBL" id="AFGF01000240">
    <property type="protein sequence ID" value="EGO62156.1"/>
    <property type="molecule type" value="Genomic_DNA"/>
</dbReference>
<evidence type="ECO:0000256" key="2">
    <source>
        <dbReference type="ARBA" id="ARBA00010333"/>
    </source>
</evidence>
<dbReference type="PROSITE" id="PS51257">
    <property type="entry name" value="PROKAR_LIPOPROTEIN"/>
    <property type="match status" value="1"/>
</dbReference>
<dbReference type="PROSITE" id="PS01039">
    <property type="entry name" value="SBP_BACTERIAL_3"/>
    <property type="match status" value="1"/>
</dbReference>
<evidence type="ECO:0000256" key="4">
    <source>
        <dbReference type="RuleBase" id="RU003744"/>
    </source>
</evidence>
<name>F7NP33_9FIRM</name>
<evidence type="ECO:0000259" key="7">
    <source>
        <dbReference type="SMART" id="SM00079"/>
    </source>
</evidence>
<dbReference type="eggNOG" id="COG0834">
    <property type="taxonomic scope" value="Bacteria"/>
</dbReference>
<evidence type="ECO:0000256" key="3">
    <source>
        <dbReference type="ARBA" id="ARBA00022729"/>
    </source>
</evidence>
<protein>
    <submittedName>
        <fullName evidence="8">Amino acid ABC transporter substrate-binding protein</fullName>
    </submittedName>
</protein>
<comment type="subcellular location">
    <subcellularLocation>
        <location evidence="1">Cell envelope</location>
    </subcellularLocation>
</comment>
<dbReference type="STRING" id="1009370.ALO_19372"/>
<dbReference type="SMART" id="SM00062">
    <property type="entry name" value="PBPb"/>
    <property type="match status" value="1"/>
</dbReference>
<dbReference type="AlphaFoldDB" id="F7NP33"/>
<feature type="chain" id="PRO_5038410174" evidence="5">
    <location>
        <begin position="36"/>
        <end position="274"/>
    </location>
</feature>
<dbReference type="InterPro" id="IPR001638">
    <property type="entry name" value="Solute-binding_3/MltF_N"/>
</dbReference>
<evidence type="ECO:0000313" key="8">
    <source>
        <dbReference type="EMBL" id="EGO62156.1"/>
    </source>
</evidence>
<accession>F7NP33</accession>
<organism evidence="8 9">
    <name type="scientific">Acetonema longum DSM 6540</name>
    <dbReference type="NCBI Taxonomy" id="1009370"/>
    <lineage>
        <taxon>Bacteria</taxon>
        <taxon>Bacillati</taxon>
        <taxon>Bacillota</taxon>
        <taxon>Negativicutes</taxon>
        <taxon>Acetonemataceae</taxon>
        <taxon>Acetonema</taxon>
    </lineage>
</organism>